<dbReference type="KEGG" id="pchm:VFPPC_05948"/>
<evidence type="ECO:0000256" key="3">
    <source>
        <dbReference type="ARBA" id="ARBA00010617"/>
    </source>
</evidence>
<evidence type="ECO:0000256" key="7">
    <source>
        <dbReference type="ARBA" id="ARBA00023004"/>
    </source>
</evidence>
<sequence>MTSGGSIVDWAHDLPPSRLWVVVILACIALYLRTPKGPNHKNDFALANPPRWYEFTIIKQVQFLFHGITELDRARETAAGKPFRLLTNSREIIVLPPSYAEVLNTEHRLSFAKYFADEFDGDGKTPGLEPYTLIADPCRRVPKLVTKRLTRSLNTIPVKMSSEASFAIEYNFGGRVDWQEVTIHQRLLDVVARMISRLFWDGDEVCRNETWLKIMKDWSVNSVIAAFMINMAPGFARPLIRRFSPIVRRARDDYHAARQFIEPLIKTRRETRERARNSGATVPSFNDIVDWIDSENEELACDPVALQMVLNVAAVHTTAALVTNTLTFLASDPSTLEPLRHEMITELRSDGCQASALNNLKLLDSAIKESLRLKPPGVFGMHRAALQDMNLPNGQKIRKGDRVFVDIPHMQDAAFYESPDTYDMYRFYRMRNDPEQAIKAPLVNTSPEHLAFGHGAQACPGRFFAAVLSKVVLSHLILKYDWKLAPDNDSTSLAIGLTKRINPKLKLLSRRRREEFQLN</sequence>
<evidence type="ECO:0000256" key="1">
    <source>
        <dbReference type="ARBA" id="ARBA00001971"/>
    </source>
</evidence>
<dbReference type="GO" id="GO:0004497">
    <property type="term" value="F:monooxygenase activity"/>
    <property type="evidence" value="ECO:0007669"/>
    <property type="project" value="UniProtKB-KW"/>
</dbReference>
<dbReference type="AlphaFoldDB" id="A0A179FHI8"/>
<dbReference type="Gene3D" id="1.10.630.10">
    <property type="entry name" value="Cytochrome P450"/>
    <property type="match status" value="1"/>
</dbReference>
<protein>
    <submittedName>
        <fullName evidence="11">Cytochrome P450 monooxygenase</fullName>
    </submittedName>
</protein>
<dbReference type="Pfam" id="PF00067">
    <property type="entry name" value="p450"/>
    <property type="match status" value="1"/>
</dbReference>
<evidence type="ECO:0000256" key="10">
    <source>
        <dbReference type="SAM" id="Phobius"/>
    </source>
</evidence>
<evidence type="ECO:0000256" key="9">
    <source>
        <dbReference type="PIRSR" id="PIRSR602403-1"/>
    </source>
</evidence>
<dbReference type="InterPro" id="IPR001128">
    <property type="entry name" value="Cyt_P450"/>
</dbReference>
<dbReference type="GO" id="GO:0005506">
    <property type="term" value="F:iron ion binding"/>
    <property type="evidence" value="ECO:0007669"/>
    <property type="project" value="InterPro"/>
</dbReference>
<dbReference type="CDD" id="cd11041">
    <property type="entry name" value="CYP503A1-like"/>
    <property type="match status" value="1"/>
</dbReference>
<feature type="transmembrane region" description="Helical" evidence="10">
    <location>
        <begin position="218"/>
        <end position="236"/>
    </location>
</feature>
<keyword evidence="7 9" id="KW-0408">Iron</keyword>
<dbReference type="GO" id="GO:0020037">
    <property type="term" value="F:heme binding"/>
    <property type="evidence" value="ECO:0007669"/>
    <property type="project" value="InterPro"/>
</dbReference>
<keyword evidence="12" id="KW-1185">Reference proteome</keyword>
<comment type="caution">
    <text evidence="11">The sequence shown here is derived from an EMBL/GenBank/DDBJ whole genome shotgun (WGS) entry which is preliminary data.</text>
</comment>
<comment type="similarity">
    <text evidence="3">Belongs to the cytochrome P450 family.</text>
</comment>
<reference evidence="11 12" key="1">
    <citation type="journal article" date="2016" name="PLoS Pathog.">
        <title>Biosynthesis of antibiotic leucinostatins in bio-control fungus Purpureocillium lilacinum and their inhibition on phytophthora revealed by genome mining.</title>
        <authorList>
            <person name="Wang G."/>
            <person name="Liu Z."/>
            <person name="Lin R."/>
            <person name="Li E."/>
            <person name="Mao Z."/>
            <person name="Ling J."/>
            <person name="Yang Y."/>
            <person name="Yin W.B."/>
            <person name="Xie B."/>
        </authorList>
    </citation>
    <scope>NUCLEOTIDE SEQUENCE [LARGE SCALE GENOMIC DNA]</scope>
    <source>
        <strain evidence="11">170</strain>
    </source>
</reference>
<feature type="transmembrane region" description="Helical" evidence="10">
    <location>
        <begin position="17"/>
        <end position="34"/>
    </location>
</feature>
<dbReference type="RefSeq" id="XP_018142025.1">
    <property type="nucleotide sequence ID" value="XM_018285062.1"/>
</dbReference>
<keyword evidence="10" id="KW-1133">Transmembrane helix</keyword>
<dbReference type="STRING" id="1380566.A0A179FHI8"/>
<evidence type="ECO:0000256" key="8">
    <source>
        <dbReference type="ARBA" id="ARBA00023033"/>
    </source>
</evidence>
<dbReference type="PRINTS" id="PR00465">
    <property type="entry name" value="EP450IV"/>
</dbReference>
<evidence type="ECO:0000256" key="5">
    <source>
        <dbReference type="ARBA" id="ARBA00022723"/>
    </source>
</evidence>
<keyword evidence="10" id="KW-0472">Membrane</keyword>
<feature type="binding site" description="axial binding residue" evidence="9">
    <location>
        <position position="459"/>
    </location>
    <ligand>
        <name>heme</name>
        <dbReference type="ChEBI" id="CHEBI:30413"/>
    </ligand>
    <ligandPart>
        <name>Fe</name>
        <dbReference type="ChEBI" id="CHEBI:18248"/>
    </ligandPart>
</feature>
<organism evidence="11 12">
    <name type="scientific">Pochonia chlamydosporia 170</name>
    <dbReference type="NCBI Taxonomy" id="1380566"/>
    <lineage>
        <taxon>Eukaryota</taxon>
        <taxon>Fungi</taxon>
        <taxon>Dikarya</taxon>
        <taxon>Ascomycota</taxon>
        <taxon>Pezizomycotina</taxon>
        <taxon>Sordariomycetes</taxon>
        <taxon>Hypocreomycetidae</taxon>
        <taxon>Hypocreales</taxon>
        <taxon>Clavicipitaceae</taxon>
        <taxon>Pochonia</taxon>
    </lineage>
</organism>
<name>A0A179FHI8_METCM</name>
<evidence type="ECO:0000256" key="4">
    <source>
        <dbReference type="ARBA" id="ARBA00022617"/>
    </source>
</evidence>
<evidence type="ECO:0000256" key="6">
    <source>
        <dbReference type="ARBA" id="ARBA00023002"/>
    </source>
</evidence>
<dbReference type="SUPFAM" id="SSF48264">
    <property type="entry name" value="Cytochrome P450"/>
    <property type="match status" value="1"/>
</dbReference>
<dbReference type="OrthoDB" id="1844152at2759"/>
<gene>
    <name evidence="11" type="ORF">VFPPC_05948</name>
</gene>
<dbReference type="InterPro" id="IPR002403">
    <property type="entry name" value="Cyt_P450_E_grp-IV"/>
</dbReference>
<evidence type="ECO:0000313" key="11">
    <source>
        <dbReference type="EMBL" id="OAQ64711.1"/>
    </source>
</evidence>
<proteinExistence type="inferred from homology"/>
<keyword evidence="4 9" id="KW-0349">Heme</keyword>
<dbReference type="PANTHER" id="PTHR46206:SF2">
    <property type="entry name" value="CYTOCHROME P450 MONOOXYGENASE AUSG-RELATED"/>
    <property type="match status" value="1"/>
</dbReference>
<comment type="pathway">
    <text evidence="2">Secondary metabolite biosynthesis.</text>
</comment>
<dbReference type="GeneID" id="28849056"/>
<accession>A0A179FHI8</accession>
<keyword evidence="10" id="KW-0812">Transmembrane</keyword>
<dbReference type="PANTHER" id="PTHR46206">
    <property type="entry name" value="CYTOCHROME P450"/>
    <property type="match status" value="1"/>
</dbReference>
<dbReference type="InterPro" id="IPR036396">
    <property type="entry name" value="Cyt_P450_sf"/>
</dbReference>
<dbReference type="Proteomes" id="UP000078397">
    <property type="component" value="Unassembled WGS sequence"/>
</dbReference>
<evidence type="ECO:0000313" key="12">
    <source>
        <dbReference type="Proteomes" id="UP000078397"/>
    </source>
</evidence>
<dbReference type="EMBL" id="LSBJ02000005">
    <property type="protein sequence ID" value="OAQ64711.1"/>
    <property type="molecule type" value="Genomic_DNA"/>
</dbReference>
<evidence type="ECO:0000256" key="2">
    <source>
        <dbReference type="ARBA" id="ARBA00005179"/>
    </source>
</evidence>
<dbReference type="GO" id="GO:0016705">
    <property type="term" value="F:oxidoreductase activity, acting on paired donors, with incorporation or reduction of molecular oxygen"/>
    <property type="evidence" value="ECO:0007669"/>
    <property type="project" value="InterPro"/>
</dbReference>
<keyword evidence="5 9" id="KW-0479">Metal-binding</keyword>
<keyword evidence="8 11" id="KW-0503">Monooxygenase</keyword>
<keyword evidence="6" id="KW-0560">Oxidoreductase</keyword>
<comment type="cofactor">
    <cofactor evidence="1 9">
        <name>heme</name>
        <dbReference type="ChEBI" id="CHEBI:30413"/>
    </cofactor>
</comment>